<organism evidence="2 3">
    <name type="scientific">Castanea mollissima</name>
    <name type="common">Chinese chestnut</name>
    <dbReference type="NCBI Taxonomy" id="60419"/>
    <lineage>
        <taxon>Eukaryota</taxon>
        <taxon>Viridiplantae</taxon>
        <taxon>Streptophyta</taxon>
        <taxon>Embryophyta</taxon>
        <taxon>Tracheophyta</taxon>
        <taxon>Spermatophyta</taxon>
        <taxon>Magnoliopsida</taxon>
        <taxon>eudicotyledons</taxon>
        <taxon>Gunneridae</taxon>
        <taxon>Pentapetalae</taxon>
        <taxon>rosids</taxon>
        <taxon>fabids</taxon>
        <taxon>Fagales</taxon>
        <taxon>Fagaceae</taxon>
        <taxon>Castanea</taxon>
    </lineage>
</organism>
<accession>A0A8J4RUY1</accession>
<dbReference type="AlphaFoldDB" id="A0A8J4RUY1"/>
<comment type="caution">
    <text evidence="2">The sequence shown here is derived from an EMBL/GenBank/DDBJ whole genome shotgun (WGS) entry which is preliminary data.</text>
</comment>
<protein>
    <submittedName>
        <fullName evidence="2">Uncharacterized protein</fullName>
    </submittedName>
</protein>
<evidence type="ECO:0000256" key="1">
    <source>
        <dbReference type="SAM" id="MobiDB-lite"/>
    </source>
</evidence>
<dbReference type="EMBL" id="JRKL02000244">
    <property type="protein sequence ID" value="KAF3973413.1"/>
    <property type="molecule type" value="Genomic_DNA"/>
</dbReference>
<sequence>MLKIYLYQSQLAVLQNCAKTECTSIIDRVTLRRRSPEPRQNPHISHFRSPDLHSLRENERNPSRSGWTMWKPDRIKVLGSGLRRARHRPYWPLHREL</sequence>
<evidence type="ECO:0000313" key="3">
    <source>
        <dbReference type="Proteomes" id="UP000737018"/>
    </source>
</evidence>
<proteinExistence type="predicted"/>
<gene>
    <name evidence="2" type="ORF">CMV_003147</name>
</gene>
<reference evidence="2" key="1">
    <citation type="submission" date="2020-03" db="EMBL/GenBank/DDBJ databases">
        <title>Castanea mollissima Vanexum genome sequencing.</title>
        <authorList>
            <person name="Staton M."/>
        </authorList>
    </citation>
    <scope>NUCLEOTIDE SEQUENCE</scope>
    <source>
        <tissue evidence="2">Leaf</tissue>
    </source>
</reference>
<feature type="region of interest" description="Disordered" evidence="1">
    <location>
        <begin position="32"/>
        <end position="65"/>
    </location>
</feature>
<dbReference type="Proteomes" id="UP000737018">
    <property type="component" value="Unassembled WGS sequence"/>
</dbReference>
<keyword evidence="3" id="KW-1185">Reference proteome</keyword>
<evidence type="ECO:0000313" key="2">
    <source>
        <dbReference type="EMBL" id="KAF3973413.1"/>
    </source>
</evidence>
<feature type="compositionally biased region" description="Basic and acidic residues" evidence="1">
    <location>
        <begin position="48"/>
        <end position="62"/>
    </location>
</feature>
<name>A0A8J4RUY1_9ROSI</name>